<dbReference type="InterPro" id="IPR045861">
    <property type="entry name" value="CorA_cytoplasmic_dom"/>
</dbReference>
<dbReference type="GO" id="GO:0016020">
    <property type="term" value="C:membrane"/>
    <property type="evidence" value="ECO:0007669"/>
    <property type="project" value="UniProtKB-SubCell"/>
</dbReference>
<evidence type="ECO:0000256" key="4">
    <source>
        <dbReference type="ARBA" id="ARBA00022989"/>
    </source>
</evidence>
<dbReference type="PANTHER" id="PTHR47891">
    <property type="entry name" value="TRANSPORTER-RELATED"/>
    <property type="match status" value="1"/>
</dbReference>
<organism evidence="7 8">
    <name type="scientific">Enterococcus canis</name>
    <dbReference type="NCBI Taxonomy" id="214095"/>
    <lineage>
        <taxon>Bacteria</taxon>
        <taxon>Bacillati</taxon>
        <taxon>Bacillota</taxon>
        <taxon>Bacilli</taxon>
        <taxon>Lactobacillales</taxon>
        <taxon>Enterococcaceae</taxon>
        <taxon>Enterococcus</taxon>
    </lineage>
</organism>
<feature type="transmembrane region" description="Helical" evidence="6">
    <location>
        <begin position="245"/>
        <end position="265"/>
    </location>
</feature>
<proteinExistence type="inferred from homology"/>
<keyword evidence="5 6" id="KW-0472">Membrane</keyword>
<dbReference type="Proteomes" id="UP000181884">
    <property type="component" value="Unassembled WGS sequence"/>
</dbReference>
<dbReference type="EMBL" id="JXKH01000002">
    <property type="protein sequence ID" value="OJG19240.1"/>
    <property type="molecule type" value="Genomic_DNA"/>
</dbReference>
<keyword evidence="3 6" id="KW-0812">Transmembrane</keyword>
<evidence type="ECO:0000256" key="2">
    <source>
        <dbReference type="ARBA" id="ARBA00009765"/>
    </source>
</evidence>
<evidence type="ECO:0000256" key="5">
    <source>
        <dbReference type="ARBA" id="ARBA00023136"/>
    </source>
</evidence>
<evidence type="ECO:0000313" key="7">
    <source>
        <dbReference type="EMBL" id="OJG19240.1"/>
    </source>
</evidence>
<dbReference type="PANTHER" id="PTHR47891:SF1">
    <property type="entry name" value="CORA-MAGNESIUM AND COBALT TRANSPORTER"/>
    <property type="match status" value="1"/>
</dbReference>
<evidence type="ECO:0000313" key="8">
    <source>
        <dbReference type="Proteomes" id="UP000181884"/>
    </source>
</evidence>
<protein>
    <recommendedName>
        <fullName evidence="9">Magnesium transporter CorA</fullName>
    </recommendedName>
</protein>
<dbReference type="SUPFAM" id="SSF144083">
    <property type="entry name" value="Magnesium transport protein CorA, transmembrane region"/>
    <property type="match status" value="1"/>
</dbReference>
<evidence type="ECO:0000256" key="1">
    <source>
        <dbReference type="ARBA" id="ARBA00004141"/>
    </source>
</evidence>
<dbReference type="GO" id="GO:0046873">
    <property type="term" value="F:metal ion transmembrane transporter activity"/>
    <property type="evidence" value="ECO:0007669"/>
    <property type="project" value="InterPro"/>
</dbReference>
<keyword evidence="8" id="KW-1185">Reference proteome</keyword>
<sequence>MNKKEYFGADGDLLWINFDTDETKNITFLQEFGVDEEILAYSLDINERARVEYDDLSDTFILIFNVPKLEKIDNHYETIPITFLIRNSQLVTISNSKNVYVVDLMTRYLESHRSNSLFQFLFSTLFLIADSYFPLVEEMNSERNRTNDKLKEKTTKQNLLGLSDLETGLVYFVSASKQNAILLEQVKTLSIYRQLDQIEKEQLEDAIIEAKQLVEMTQLATQILKQLSATYNNVLNNNLNDTMKILTTLSILLTVPTIVTGFFGMNMPLPLEHNVTGWLITIAISICGWLGLSFVLSKIMK</sequence>
<dbReference type="SUPFAM" id="SSF143865">
    <property type="entry name" value="CorA soluble domain-like"/>
    <property type="match status" value="1"/>
</dbReference>
<comment type="subcellular location">
    <subcellularLocation>
        <location evidence="1">Membrane</location>
        <topology evidence="1">Multi-pass membrane protein</topology>
    </subcellularLocation>
</comment>
<accession>A0A1L8RHK1</accession>
<name>A0A1L8RHK1_9ENTE</name>
<comment type="similarity">
    <text evidence="2">Belongs to the CorA metal ion transporter (MIT) (TC 1.A.35) family.</text>
</comment>
<dbReference type="InterPro" id="IPR047199">
    <property type="entry name" value="CorA-like"/>
</dbReference>
<dbReference type="RefSeq" id="WP_067389543.1">
    <property type="nucleotide sequence ID" value="NZ_JXKH01000002.1"/>
</dbReference>
<evidence type="ECO:0000256" key="6">
    <source>
        <dbReference type="SAM" id="Phobius"/>
    </source>
</evidence>
<dbReference type="InterPro" id="IPR002523">
    <property type="entry name" value="MgTranspt_CorA/ZnTranspt_ZntB"/>
</dbReference>
<dbReference type="Gene3D" id="3.30.460.20">
    <property type="entry name" value="CorA soluble domain-like"/>
    <property type="match status" value="1"/>
</dbReference>
<dbReference type="CDD" id="cd12827">
    <property type="entry name" value="EcCorA_ZntB-like_u2"/>
    <property type="match status" value="1"/>
</dbReference>
<dbReference type="Pfam" id="PF01544">
    <property type="entry name" value="CorA"/>
    <property type="match status" value="1"/>
</dbReference>
<evidence type="ECO:0000256" key="3">
    <source>
        <dbReference type="ARBA" id="ARBA00022692"/>
    </source>
</evidence>
<evidence type="ECO:0008006" key="9">
    <source>
        <dbReference type="Google" id="ProtNLM"/>
    </source>
</evidence>
<keyword evidence="4 6" id="KW-1133">Transmembrane helix</keyword>
<feature type="transmembrane region" description="Helical" evidence="6">
    <location>
        <begin position="277"/>
        <end position="296"/>
    </location>
</feature>
<comment type="caution">
    <text evidence="7">The sequence shown here is derived from an EMBL/GenBank/DDBJ whole genome shotgun (WGS) entry which is preliminary data.</text>
</comment>
<dbReference type="AlphaFoldDB" id="A0A1L8RHK1"/>
<dbReference type="Gene3D" id="1.20.58.340">
    <property type="entry name" value="Magnesium transport protein CorA, transmembrane region"/>
    <property type="match status" value="2"/>
</dbReference>
<reference evidence="7 8" key="1">
    <citation type="submission" date="2014-12" db="EMBL/GenBank/DDBJ databases">
        <title>Draft genome sequences of 29 type strains of Enterococci.</title>
        <authorList>
            <person name="Zhong Z."/>
            <person name="Sun Z."/>
            <person name="Liu W."/>
            <person name="Zhang W."/>
            <person name="Zhang H."/>
        </authorList>
    </citation>
    <scope>NUCLEOTIDE SEQUENCE [LARGE SCALE GENOMIC DNA]</scope>
    <source>
        <strain evidence="7 8">DSM 17029</strain>
    </source>
</reference>
<gene>
    <name evidence="7" type="ORF">RU97_GL000811</name>
</gene>
<dbReference type="InterPro" id="IPR045863">
    <property type="entry name" value="CorA_TM1_TM2"/>
</dbReference>